<dbReference type="Proteomes" id="UP001597120">
    <property type="component" value="Unassembled WGS sequence"/>
</dbReference>
<name>A0ABW3D8W6_9BACL</name>
<sequence length="116" mass="13425">MEKKTYYVAVAPGEILQDQQALNYEFVIQATDDELDKLQELFEDTSASEISTAARAVIPFREYSHDKENEWYDANLQQIYQMLHQLGTPETRKHIESMNILPHELDPHAADSNIKT</sequence>
<organism evidence="1 2">
    <name type="scientific">Paenibacillus residui</name>
    <dbReference type="NCBI Taxonomy" id="629724"/>
    <lineage>
        <taxon>Bacteria</taxon>
        <taxon>Bacillati</taxon>
        <taxon>Bacillota</taxon>
        <taxon>Bacilli</taxon>
        <taxon>Bacillales</taxon>
        <taxon>Paenibacillaceae</taxon>
        <taxon>Paenibacillus</taxon>
    </lineage>
</organism>
<evidence type="ECO:0000313" key="2">
    <source>
        <dbReference type="Proteomes" id="UP001597120"/>
    </source>
</evidence>
<dbReference type="EMBL" id="JBHTIU010000039">
    <property type="protein sequence ID" value="MFD0869932.1"/>
    <property type="molecule type" value="Genomic_DNA"/>
</dbReference>
<evidence type="ECO:0000313" key="1">
    <source>
        <dbReference type="EMBL" id="MFD0869932.1"/>
    </source>
</evidence>
<proteinExistence type="predicted"/>
<gene>
    <name evidence="1" type="ORF">ACFQ03_12295</name>
</gene>
<evidence type="ECO:0008006" key="3">
    <source>
        <dbReference type="Google" id="ProtNLM"/>
    </source>
</evidence>
<dbReference type="RefSeq" id="WP_379288401.1">
    <property type="nucleotide sequence ID" value="NZ_JBHTIU010000039.1"/>
</dbReference>
<reference evidence="2" key="1">
    <citation type="journal article" date="2019" name="Int. J. Syst. Evol. Microbiol.">
        <title>The Global Catalogue of Microorganisms (GCM) 10K type strain sequencing project: providing services to taxonomists for standard genome sequencing and annotation.</title>
        <authorList>
            <consortium name="The Broad Institute Genomics Platform"/>
            <consortium name="The Broad Institute Genome Sequencing Center for Infectious Disease"/>
            <person name="Wu L."/>
            <person name="Ma J."/>
        </authorList>
    </citation>
    <scope>NUCLEOTIDE SEQUENCE [LARGE SCALE GENOMIC DNA]</scope>
    <source>
        <strain evidence="2">CCUG 57263</strain>
    </source>
</reference>
<protein>
    <recommendedName>
        <fullName evidence="3">Hydrolase</fullName>
    </recommendedName>
</protein>
<accession>A0ABW3D8W6</accession>
<keyword evidence="2" id="KW-1185">Reference proteome</keyword>
<comment type="caution">
    <text evidence="1">The sequence shown here is derived from an EMBL/GenBank/DDBJ whole genome shotgun (WGS) entry which is preliminary data.</text>
</comment>